<dbReference type="SUPFAM" id="SSF55874">
    <property type="entry name" value="ATPase domain of HSP90 chaperone/DNA topoisomerase II/histidine kinase"/>
    <property type="match status" value="1"/>
</dbReference>
<dbReference type="GO" id="GO:0005886">
    <property type="term" value="C:plasma membrane"/>
    <property type="evidence" value="ECO:0007669"/>
    <property type="project" value="UniProtKB-SubCell"/>
</dbReference>
<dbReference type="Pfam" id="PF02518">
    <property type="entry name" value="HATPase_c"/>
    <property type="match status" value="1"/>
</dbReference>
<dbReference type="InterPro" id="IPR036097">
    <property type="entry name" value="HisK_dim/P_sf"/>
</dbReference>
<evidence type="ECO:0000256" key="6">
    <source>
        <dbReference type="ARBA" id="ARBA00022692"/>
    </source>
</evidence>
<dbReference type="EMBL" id="SMKZ01000007">
    <property type="protein sequence ID" value="TDE12642.1"/>
    <property type="molecule type" value="Genomic_DNA"/>
</dbReference>
<gene>
    <name evidence="13" type="ORF">E1269_07350</name>
</gene>
<sequence>MSSKRARRGLSVRWRLTLTYTTAAVATAAVLLIGVYSLVSTEHVAFVSEPGSGPDPPVYPELPNPEEEAIRDSASAAVEETLDDLRLFSGLGLLLMTGVSVAVGWAFAGRALRPVHTITSRARQISAASLDERLRIQGPHDELREMAETFDSLLDRIQSAFESERRLVATMSHELRTPLANQRAALDVALADPSADADTLRQAGEVALGQTGRAQRTVDALLTLARVQAGVDSPRLDPVALDQVTRAAVEAARDQGELLGLSWEVSLDPATAPGDAELLARAVGNLLQNAVFHNAPDGWVRVRVLATVGSAIIEVANSGPVLDAATVNDLTLPFRRGTGDRTSSARGTGLGLTIVRAVAEHHHAELRLTALEAGGLQARLTLPLTA</sequence>
<dbReference type="AlphaFoldDB" id="A0A4R5DFB2"/>
<evidence type="ECO:0000313" key="13">
    <source>
        <dbReference type="EMBL" id="TDE12642.1"/>
    </source>
</evidence>
<feature type="domain" description="Histidine kinase" evidence="11">
    <location>
        <begin position="170"/>
        <end position="386"/>
    </location>
</feature>
<comment type="caution">
    <text evidence="13">The sequence shown here is derived from an EMBL/GenBank/DDBJ whole genome shotgun (WGS) entry which is preliminary data.</text>
</comment>
<dbReference type="Gene3D" id="3.30.565.10">
    <property type="entry name" value="Histidine kinase-like ATPase, C-terminal domain"/>
    <property type="match status" value="1"/>
</dbReference>
<feature type="domain" description="HAMP" evidence="12">
    <location>
        <begin position="109"/>
        <end position="162"/>
    </location>
</feature>
<dbReference type="InterPro" id="IPR036890">
    <property type="entry name" value="HATPase_C_sf"/>
</dbReference>
<keyword evidence="9" id="KW-0902">Two-component regulatory system</keyword>
<dbReference type="InterPro" id="IPR003660">
    <property type="entry name" value="HAMP_dom"/>
</dbReference>
<dbReference type="PANTHER" id="PTHR45436:SF5">
    <property type="entry name" value="SENSOR HISTIDINE KINASE TRCS"/>
    <property type="match status" value="1"/>
</dbReference>
<name>A0A4R5DFB2_9ACTN</name>
<keyword evidence="14" id="KW-1185">Reference proteome</keyword>
<keyword evidence="10" id="KW-0472">Membrane</keyword>
<evidence type="ECO:0000259" key="11">
    <source>
        <dbReference type="PROSITE" id="PS50109"/>
    </source>
</evidence>
<keyword evidence="4" id="KW-0597">Phosphoprotein</keyword>
<dbReference type="GO" id="GO:0000155">
    <property type="term" value="F:phosphorelay sensor kinase activity"/>
    <property type="evidence" value="ECO:0007669"/>
    <property type="project" value="InterPro"/>
</dbReference>
<keyword evidence="8 10" id="KW-1133">Transmembrane helix</keyword>
<dbReference type="Pfam" id="PF00672">
    <property type="entry name" value="HAMP"/>
    <property type="match status" value="1"/>
</dbReference>
<dbReference type="InterPro" id="IPR005467">
    <property type="entry name" value="His_kinase_dom"/>
</dbReference>
<evidence type="ECO:0000256" key="10">
    <source>
        <dbReference type="SAM" id="Phobius"/>
    </source>
</evidence>
<dbReference type="InterPro" id="IPR003661">
    <property type="entry name" value="HisK_dim/P_dom"/>
</dbReference>
<evidence type="ECO:0000256" key="1">
    <source>
        <dbReference type="ARBA" id="ARBA00000085"/>
    </source>
</evidence>
<evidence type="ECO:0000256" key="7">
    <source>
        <dbReference type="ARBA" id="ARBA00022777"/>
    </source>
</evidence>
<dbReference type="Gene3D" id="6.10.340.10">
    <property type="match status" value="1"/>
</dbReference>
<dbReference type="SMART" id="SM00388">
    <property type="entry name" value="HisKA"/>
    <property type="match status" value="1"/>
</dbReference>
<feature type="transmembrane region" description="Helical" evidence="10">
    <location>
        <begin position="20"/>
        <end position="39"/>
    </location>
</feature>
<comment type="subcellular location">
    <subcellularLocation>
        <location evidence="2">Cell membrane</location>
    </subcellularLocation>
</comment>
<keyword evidence="5" id="KW-0808">Transferase</keyword>
<dbReference type="SUPFAM" id="SSF47384">
    <property type="entry name" value="Homodimeric domain of signal transducing histidine kinase"/>
    <property type="match status" value="1"/>
</dbReference>
<dbReference type="PROSITE" id="PS50885">
    <property type="entry name" value="HAMP"/>
    <property type="match status" value="1"/>
</dbReference>
<evidence type="ECO:0000256" key="2">
    <source>
        <dbReference type="ARBA" id="ARBA00004236"/>
    </source>
</evidence>
<reference evidence="13 14" key="1">
    <citation type="submission" date="2019-03" db="EMBL/GenBank/DDBJ databases">
        <title>Draft genome sequences of novel Actinobacteria.</title>
        <authorList>
            <person name="Sahin N."/>
            <person name="Ay H."/>
            <person name="Saygin H."/>
        </authorList>
    </citation>
    <scope>NUCLEOTIDE SEQUENCE [LARGE SCALE GENOMIC DNA]</scope>
    <source>
        <strain evidence="13 14">5K138</strain>
    </source>
</reference>
<evidence type="ECO:0000259" key="12">
    <source>
        <dbReference type="PROSITE" id="PS50885"/>
    </source>
</evidence>
<dbReference type="Gene3D" id="1.10.287.130">
    <property type="match status" value="1"/>
</dbReference>
<proteinExistence type="predicted"/>
<dbReference type="InterPro" id="IPR003594">
    <property type="entry name" value="HATPase_dom"/>
</dbReference>
<evidence type="ECO:0000256" key="8">
    <source>
        <dbReference type="ARBA" id="ARBA00022989"/>
    </source>
</evidence>
<evidence type="ECO:0000256" key="4">
    <source>
        <dbReference type="ARBA" id="ARBA00022553"/>
    </source>
</evidence>
<dbReference type="OrthoDB" id="9757990at2"/>
<dbReference type="RefSeq" id="WP_131892907.1">
    <property type="nucleotide sequence ID" value="NZ_SMKZ01000007.1"/>
</dbReference>
<dbReference type="SMART" id="SM00387">
    <property type="entry name" value="HATPase_c"/>
    <property type="match status" value="1"/>
</dbReference>
<feature type="transmembrane region" description="Helical" evidence="10">
    <location>
        <begin position="87"/>
        <end position="108"/>
    </location>
</feature>
<dbReference type="SMART" id="SM00304">
    <property type="entry name" value="HAMP"/>
    <property type="match status" value="1"/>
</dbReference>
<evidence type="ECO:0000256" key="9">
    <source>
        <dbReference type="ARBA" id="ARBA00023012"/>
    </source>
</evidence>
<comment type="catalytic activity">
    <reaction evidence="1">
        <text>ATP + protein L-histidine = ADP + protein N-phospho-L-histidine.</text>
        <dbReference type="EC" id="2.7.13.3"/>
    </reaction>
</comment>
<keyword evidence="6 10" id="KW-0812">Transmembrane</keyword>
<evidence type="ECO:0000313" key="14">
    <source>
        <dbReference type="Proteomes" id="UP000294739"/>
    </source>
</evidence>
<dbReference type="PANTHER" id="PTHR45436">
    <property type="entry name" value="SENSOR HISTIDINE KINASE YKOH"/>
    <property type="match status" value="1"/>
</dbReference>
<dbReference type="InterPro" id="IPR050428">
    <property type="entry name" value="TCS_sensor_his_kinase"/>
</dbReference>
<dbReference type="Pfam" id="PF00512">
    <property type="entry name" value="HisKA"/>
    <property type="match status" value="1"/>
</dbReference>
<protein>
    <recommendedName>
        <fullName evidence="3">histidine kinase</fullName>
        <ecNumber evidence="3">2.7.13.3</ecNumber>
    </recommendedName>
</protein>
<dbReference type="Proteomes" id="UP000294739">
    <property type="component" value="Unassembled WGS sequence"/>
</dbReference>
<dbReference type="EC" id="2.7.13.3" evidence="3"/>
<organism evidence="13 14">
    <name type="scientific">Jiangella asiatica</name>
    <dbReference type="NCBI Taxonomy" id="2530372"/>
    <lineage>
        <taxon>Bacteria</taxon>
        <taxon>Bacillati</taxon>
        <taxon>Actinomycetota</taxon>
        <taxon>Actinomycetes</taxon>
        <taxon>Jiangellales</taxon>
        <taxon>Jiangellaceae</taxon>
        <taxon>Jiangella</taxon>
    </lineage>
</organism>
<dbReference type="CDD" id="cd00082">
    <property type="entry name" value="HisKA"/>
    <property type="match status" value="1"/>
</dbReference>
<dbReference type="SUPFAM" id="SSF158472">
    <property type="entry name" value="HAMP domain-like"/>
    <property type="match status" value="1"/>
</dbReference>
<keyword evidence="7" id="KW-0418">Kinase</keyword>
<evidence type="ECO:0000256" key="3">
    <source>
        <dbReference type="ARBA" id="ARBA00012438"/>
    </source>
</evidence>
<dbReference type="InParanoid" id="A0A4R5DFB2"/>
<dbReference type="PROSITE" id="PS50109">
    <property type="entry name" value="HIS_KIN"/>
    <property type="match status" value="1"/>
</dbReference>
<evidence type="ECO:0000256" key="5">
    <source>
        <dbReference type="ARBA" id="ARBA00022679"/>
    </source>
</evidence>
<dbReference type="CDD" id="cd06225">
    <property type="entry name" value="HAMP"/>
    <property type="match status" value="1"/>
</dbReference>
<accession>A0A4R5DFB2</accession>